<protein>
    <submittedName>
        <fullName evidence="2">Methyltransferase domain-containing protein</fullName>
    </submittedName>
</protein>
<name>A0A849KK67_9BURK</name>
<feature type="domain" description="Methyltransferase" evidence="1">
    <location>
        <begin position="2"/>
        <end position="73"/>
    </location>
</feature>
<keyword evidence="3" id="KW-1185">Reference proteome</keyword>
<proteinExistence type="predicted"/>
<evidence type="ECO:0000259" key="1">
    <source>
        <dbReference type="Pfam" id="PF13649"/>
    </source>
</evidence>
<evidence type="ECO:0000313" key="2">
    <source>
        <dbReference type="EMBL" id="NNU44373.1"/>
    </source>
</evidence>
<keyword evidence="2" id="KW-0808">Transferase</keyword>
<dbReference type="AlphaFoldDB" id="A0A849KK67"/>
<gene>
    <name evidence="2" type="ORF">HK415_16165</name>
</gene>
<dbReference type="Pfam" id="PF13649">
    <property type="entry name" value="Methyltransf_25"/>
    <property type="match status" value="1"/>
</dbReference>
<dbReference type="Gene3D" id="3.40.50.150">
    <property type="entry name" value="Vaccinia Virus protein VP39"/>
    <property type="match status" value="1"/>
</dbReference>
<organism evidence="2 3">
    <name type="scientific">Ramlibacter montanisoli</name>
    <dbReference type="NCBI Taxonomy" id="2732512"/>
    <lineage>
        <taxon>Bacteria</taxon>
        <taxon>Pseudomonadati</taxon>
        <taxon>Pseudomonadota</taxon>
        <taxon>Betaproteobacteria</taxon>
        <taxon>Burkholderiales</taxon>
        <taxon>Comamonadaceae</taxon>
        <taxon>Ramlibacter</taxon>
    </lineage>
</organism>
<keyword evidence="2" id="KW-0489">Methyltransferase</keyword>
<dbReference type="GO" id="GO:0008168">
    <property type="term" value="F:methyltransferase activity"/>
    <property type="evidence" value="ECO:0007669"/>
    <property type="project" value="UniProtKB-KW"/>
</dbReference>
<dbReference type="Proteomes" id="UP000552954">
    <property type="component" value="Unassembled WGS sequence"/>
</dbReference>
<dbReference type="EMBL" id="JABFCS010000001">
    <property type="protein sequence ID" value="NNU44373.1"/>
    <property type="molecule type" value="Genomic_DNA"/>
</dbReference>
<comment type="caution">
    <text evidence="2">The sequence shown here is derived from an EMBL/GenBank/DDBJ whole genome shotgun (WGS) entry which is preliminary data.</text>
</comment>
<dbReference type="SUPFAM" id="SSF53335">
    <property type="entry name" value="S-adenosyl-L-methionine-dependent methyltransferases"/>
    <property type="match status" value="1"/>
</dbReference>
<reference evidence="2 3" key="2">
    <citation type="submission" date="2020-06" db="EMBL/GenBank/DDBJ databases">
        <title>Ramlibacter rhizophilus sp. nov., isolated from rhizosphere soil of national flower Mugunghwa from South Korea.</title>
        <authorList>
            <person name="Zheng-Fei Y."/>
            <person name="Huan T."/>
        </authorList>
    </citation>
    <scope>NUCLEOTIDE SEQUENCE [LARGE SCALE GENOMIC DNA]</scope>
    <source>
        <strain evidence="2 3">B156</strain>
    </source>
</reference>
<reference evidence="2 3" key="1">
    <citation type="submission" date="2020-05" db="EMBL/GenBank/DDBJ databases">
        <authorList>
            <person name="Khan S.A."/>
            <person name="Jeon C.O."/>
            <person name="Chun B.H."/>
        </authorList>
    </citation>
    <scope>NUCLEOTIDE SEQUENCE [LARGE SCALE GENOMIC DNA]</scope>
    <source>
        <strain evidence="2 3">B156</strain>
    </source>
</reference>
<evidence type="ECO:0000313" key="3">
    <source>
        <dbReference type="Proteomes" id="UP000552954"/>
    </source>
</evidence>
<sequence length="149" mass="15808">MLALDGSPTAIAHVRQAAAAAGLPVEADVADLRTFAIQGEFDTVVSIGLLMFFDCPAARRKLGELQAHLRPGGIAVLNVLVEGTTYLDMFDPAAYCLFPDGEPEKHFPGWEILVSGYEDFPAPGGRVKRFATLIAKKPAAAVHSDGAVM</sequence>
<dbReference type="InterPro" id="IPR029063">
    <property type="entry name" value="SAM-dependent_MTases_sf"/>
</dbReference>
<accession>A0A849KK67</accession>
<dbReference type="GO" id="GO:0032259">
    <property type="term" value="P:methylation"/>
    <property type="evidence" value="ECO:0007669"/>
    <property type="project" value="UniProtKB-KW"/>
</dbReference>
<dbReference type="InterPro" id="IPR041698">
    <property type="entry name" value="Methyltransf_25"/>
</dbReference>